<evidence type="ECO:0000256" key="2">
    <source>
        <dbReference type="ARBA" id="ARBA00009712"/>
    </source>
</evidence>
<dbReference type="PANTHER" id="PTHR11473">
    <property type="entry name" value="AROMATIC AMINO ACID HYDROXYLASE"/>
    <property type="match status" value="1"/>
</dbReference>
<dbReference type="PRINTS" id="PR00372">
    <property type="entry name" value="FYWHYDRXLASE"/>
</dbReference>
<dbReference type="InterPro" id="IPR019774">
    <property type="entry name" value="Aromatic-AA_hydroxylase_C"/>
</dbReference>
<evidence type="ECO:0000313" key="9">
    <source>
        <dbReference type="EMBL" id="QDP97638.1"/>
    </source>
</evidence>
<dbReference type="Proteomes" id="UP000319263">
    <property type="component" value="Chromosome"/>
</dbReference>
<feature type="binding site" evidence="7">
    <location>
        <position position="167"/>
    </location>
    <ligand>
        <name>Fe cation</name>
        <dbReference type="ChEBI" id="CHEBI:24875"/>
    </ligand>
</feature>
<feature type="binding site" evidence="7">
    <location>
        <position position="208"/>
    </location>
    <ligand>
        <name>Fe cation</name>
        <dbReference type="ChEBI" id="CHEBI:24875"/>
    </ligand>
</feature>
<feature type="binding site" evidence="7">
    <location>
        <position position="162"/>
    </location>
    <ligand>
        <name>Fe cation</name>
        <dbReference type="ChEBI" id="CHEBI:24875"/>
    </ligand>
</feature>
<dbReference type="EMBL" id="CP041692">
    <property type="protein sequence ID" value="QDP97638.1"/>
    <property type="molecule type" value="Genomic_DNA"/>
</dbReference>
<comment type="similarity">
    <text evidence="2">Belongs to the biopterin-dependent aromatic amino acid hydroxylase family.</text>
</comment>
<reference evidence="9 10" key="1">
    <citation type="submission" date="2019-07" db="EMBL/GenBank/DDBJ databases">
        <title>Microlunatus dokdonensis sp. nov. isolated from the rhizospheric soil of the wild plant Elymus tsukushiensis.</title>
        <authorList>
            <person name="Ghim S.-Y."/>
            <person name="Hwang Y.-J."/>
            <person name="Son J.-S."/>
            <person name="Shin J.-H."/>
        </authorList>
    </citation>
    <scope>NUCLEOTIDE SEQUENCE [LARGE SCALE GENOMIC DNA]</scope>
    <source>
        <strain evidence="9 10">KUDC0627</strain>
    </source>
</reference>
<evidence type="ECO:0000256" key="4">
    <source>
        <dbReference type="ARBA" id="ARBA00023002"/>
    </source>
</evidence>
<accession>A0A516Q2K7</accession>
<evidence type="ECO:0000256" key="5">
    <source>
        <dbReference type="ARBA" id="ARBA00023004"/>
    </source>
</evidence>
<evidence type="ECO:0000256" key="1">
    <source>
        <dbReference type="ARBA" id="ARBA00001954"/>
    </source>
</evidence>
<name>A0A516Q2K7_9ACTN</name>
<feature type="domain" description="Biopterin-dependent aromatic amino acid hydroxylase family profile" evidence="8">
    <location>
        <begin position="1"/>
        <end position="298"/>
    </location>
</feature>
<dbReference type="EC" id="1.14.16.1" evidence="9"/>
<dbReference type="GO" id="GO:0004505">
    <property type="term" value="F:phenylalanine 4-monooxygenase activity"/>
    <property type="evidence" value="ECO:0007669"/>
    <property type="project" value="UniProtKB-EC"/>
</dbReference>
<evidence type="ECO:0000259" key="8">
    <source>
        <dbReference type="PROSITE" id="PS51410"/>
    </source>
</evidence>
<dbReference type="RefSeq" id="WP_143987595.1">
    <property type="nucleotide sequence ID" value="NZ_CP041692.1"/>
</dbReference>
<dbReference type="OrthoDB" id="9780502at2"/>
<dbReference type="SUPFAM" id="SSF56534">
    <property type="entry name" value="Aromatic aminoacid monoxygenases, catalytic and oligomerization domains"/>
    <property type="match status" value="1"/>
</dbReference>
<dbReference type="InterPro" id="IPR036329">
    <property type="entry name" value="Aro-AA_hydroxylase_C_sf"/>
</dbReference>
<evidence type="ECO:0000256" key="3">
    <source>
        <dbReference type="ARBA" id="ARBA00022723"/>
    </source>
</evidence>
<dbReference type="AlphaFoldDB" id="A0A516Q2K7"/>
<protein>
    <submittedName>
        <fullName evidence="9">Phenylalanine 4-monooxygenase</fullName>
        <ecNumber evidence="9">1.14.16.1</ecNumber>
    </submittedName>
</protein>
<proteinExistence type="inferred from homology"/>
<dbReference type="InterPro" id="IPR001273">
    <property type="entry name" value="ArAA_hydroxylase"/>
</dbReference>
<keyword evidence="10" id="KW-1185">Reference proteome</keyword>
<dbReference type="GO" id="GO:0005506">
    <property type="term" value="F:iron ion binding"/>
    <property type="evidence" value="ECO:0007669"/>
    <property type="project" value="InterPro"/>
</dbReference>
<gene>
    <name evidence="9" type="ORF">FOE78_18520</name>
</gene>
<keyword evidence="3 7" id="KW-0479">Metal-binding</keyword>
<dbReference type="PANTHER" id="PTHR11473:SF24">
    <property type="entry name" value="PHENYLALANINE-4-HYDROXYLASE"/>
    <property type="match status" value="1"/>
</dbReference>
<dbReference type="PROSITE" id="PS51410">
    <property type="entry name" value="BH4_AAA_HYDROXYL_2"/>
    <property type="match status" value="1"/>
</dbReference>
<sequence>MFEEGQLYSPVTRQADGQVEVHLGENHPGFKDEHYRARRNEIAAVATDWDPREPVPHIDYTDEENRIWATVCTELAPKHEHYAHSEYLAAKQALGLPTDHVPQLEQVTASIKPLTGWTYITAPGLVELREFYSSLGDKVFHSTQYLRHPSEPLYTPEPDIIHEVIGHANQLASPRFSTLTAAAGRAAQRLQTEDALKFLADVFWFSLEFGVIHEDGLLKAYGAGILSSYGEMDEFRQMEIRPLDIGQMGTLNYDITSYQPILFAADSLDQLDDVVGVFFETCDDETPDRVRRELHLTS</sequence>
<dbReference type="KEGG" id="mik:FOE78_18520"/>
<evidence type="ECO:0000256" key="6">
    <source>
        <dbReference type="ARBA" id="ARBA00023033"/>
    </source>
</evidence>
<comment type="cofactor">
    <cofactor evidence="1 7">
        <name>Fe(2+)</name>
        <dbReference type="ChEBI" id="CHEBI:29033"/>
    </cofactor>
</comment>
<evidence type="ECO:0000256" key="7">
    <source>
        <dbReference type="PIRSR" id="PIRSR601273-2"/>
    </source>
</evidence>
<dbReference type="Pfam" id="PF00351">
    <property type="entry name" value="Biopterin_H"/>
    <property type="match status" value="1"/>
</dbReference>
<keyword evidence="6 9" id="KW-0503">Monooxygenase</keyword>
<evidence type="ECO:0000313" key="10">
    <source>
        <dbReference type="Proteomes" id="UP000319263"/>
    </source>
</evidence>
<keyword evidence="4 9" id="KW-0560">Oxidoreductase</keyword>
<dbReference type="InterPro" id="IPR036951">
    <property type="entry name" value="ArAA_hydroxylase_sf"/>
</dbReference>
<dbReference type="Gene3D" id="1.10.800.10">
    <property type="entry name" value="Aromatic amino acid hydroxylase"/>
    <property type="match status" value="1"/>
</dbReference>
<keyword evidence="5 7" id="KW-0408">Iron</keyword>
<dbReference type="CDD" id="cd00361">
    <property type="entry name" value="arom_aa_hydroxylase"/>
    <property type="match status" value="1"/>
</dbReference>
<dbReference type="NCBIfam" id="NF008877">
    <property type="entry name" value="PRK11913.1-2"/>
    <property type="match status" value="1"/>
</dbReference>
<organism evidence="9 10">
    <name type="scientific">Microlunatus elymi</name>
    <dbReference type="NCBI Taxonomy" id="2596828"/>
    <lineage>
        <taxon>Bacteria</taxon>
        <taxon>Bacillati</taxon>
        <taxon>Actinomycetota</taxon>
        <taxon>Actinomycetes</taxon>
        <taxon>Propionibacteriales</taxon>
        <taxon>Propionibacteriaceae</taxon>
        <taxon>Microlunatus</taxon>
    </lineage>
</organism>